<evidence type="ECO:0000313" key="4">
    <source>
        <dbReference type="EMBL" id="KAK6541457.1"/>
    </source>
</evidence>
<evidence type="ECO:0000256" key="1">
    <source>
        <dbReference type="SAM" id="MobiDB-lite"/>
    </source>
</evidence>
<protein>
    <recommendedName>
        <fullName evidence="6">Transmembrane protein</fullName>
    </recommendedName>
</protein>
<keyword evidence="2" id="KW-0472">Membrane</keyword>
<dbReference type="EMBL" id="JAVHJO010000003">
    <property type="protein sequence ID" value="KAK6541457.1"/>
    <property type="molecule type" value="Genomic_DNA"/>
</dbReference>
<feature type="transmembrane region" description="Helical" evidence="2">
    <location>
        <begin position="505"/>
        <end position="523"/>
    </location>
</feature>
<keyword evidence="2" id="KW-1133">Transmembrane helix</keyword>
<feature type="chain" id="PRO_5043373337" description="Transmembrane protein" evidence="3">
    <location>
        <begin position="27"/>
        <end position="524"/>
    </location>
</feature>
<proteinExistence type="predicted"/>
<feature type="compositionally biased region" description="Low complexity" evidence="1">
    <location>
        <begin position="475"/>
        <end position="491"/>
    </location>
</feature>
<accession>A0AAV9XHC3</accession>
<reference evidence="4 5" key="1">
    <citation type="submission" date="2019-10" db="EMBL/GenBank/DDBJ databases">
        <authorList>
            <person name="Palmer J.M."/>
        </authorList>
    </citation>
    <scope>NUCLEOTIDE SEQUENCE [LARGE SCALE GENOMIC DNA]</scope>
    <source>
        <strain evidence="4 5">TWF694</strain>
    </source>
</reference>
<keyword evidence="5" id="KW-1185">Reference proteome</keyword>
<evidence type="ECO:0000313" key="5">
    <source>
        <dbReference type="Proteomes" id="UP001365542"/>
    </source>
</evidence>
<name>A0AAV9XHC3_9PEZI</name>
<evidence type="ECO:0000256" key="3">
    <source>
        <dbReference type="SAM" id="SignalP"/>
    </source>
</evidence>
<organism evidence="4 5">
    <name type="scientific">Orbilia ellipsospora</name>
    <dbReference type="NCBI Taxonomy" id="2528407"/>
    <lineage>
        <taxon>Eukaryota</taxon>
        <taxon>Fungi</taxon>
        <taxon>Dikarya</taxon>
        <taxon>Ascomycota</taxon>
        <taxon>Pezizomycotina</taxon>
        <taxon>Orbiliomycetes</taxon>
        <taxon>Orbiliales</taxon>
        <taxon>Orbiliaceae</taxon>
        <taxon>Orbilia</taxon>
    </lineage>
</organism>
<feature type="region of interest" description="Disordered" evidence="1">
    <location>
        <begin position="465"/>
        <end position="491"/>
    </location>
</feature>
<feature type="signal peptide" evidence="3">
    <location>
        <begin position="1"/>
        <end position="26"/>
    </location>
</feature>
<sequence length="524" mass="55275">MTRTSTLLGILSTILSSTLFSSPSYANFDWTYPTKECTTTSALGQAQACCDQTCSDGTNVGFPGACLNFQDYCKDPKTVPTCKSNQVFSGRADKLVDTGGKCFPTCNWANWQYAFNCCDCPAGYVSAFTNCKSLEGVNLATMMPCVGCLDKTKTLTFDKSTGQYSCVASGSSSGSDAELCAKLLKYKQWARAVGNLNAWAGVLCPANLKKAFIAFKPGGALYAWISALNHPTRGLTGTEFTATTAVLNAFNTLTIAYGFAAAGIVAADIAPYYASVCAFSGGLGIVSAGTSIVLGAIRRHNDCPTDMKRSISDFANFMELEISPSYSLTRRDGDYNPCSDFLSYFPTNFTLAADLDSECNSIEGVDASGIEDSDIATGIMNTQTFCRDYQNSGNSTRIIEFQTFLSALQGAVPYCTINATELASLSSSYTTPSTIPLPTTFPNTSIAIMSPSSIVTDTGLSSGGTPISNGGGVSTGSQNSQSSSQGSSTAAATTVPSGANTHLSLPLYFYAWVISVLAFTICWF</sequence>
<evidence type="ECO:0000256" key="2">
    <source>
        <dbReference type="SAM" id="Phobius"/>
    </source>
</evidence>
<comment type="caution">
    <text evidence="4">The sequence shown here is derived from an EMBL/GenBank/DDBJ whole genome shotgun (WGS) entry which is preliminary data.</text>
</comment>
<gene>
    <name evidence="4" type="ORF">TWF694_007267</name>
</gene>
<keyword evidence="2" id="KW-0812">Transmembrane</keyword>
<dbReference type="AlphaFoldDB" id="A0AAV9XHC3"/>
<keyword evidence="3" id="KW-0732">Signal</keyword>
<dbReference type="Proteomes" id="UP001365542">
    <property type="component" value="Unassembled WGS sequence"/>
</dbReference>
<evidence type="ECO:0008006" key="6">
    <source>
        <dbReference type="Google" id="ProtNLM"/>
    </source>
</evidence>